<evidence type="ECO:0000256" key="1">
    <source>
        <dbReference type="SAM" id="MobiDB-lite"/>
    </source>
</evidence>
<name>A0AAD6TT02_9AGAR</name>
<accession>A0AAD6TT02</accession>
<protein>
    <submittedName>
        <fullName evidence="2">Uncharacterized protein</fullName>
    </submittedName>
</protein>
<dbReference type="AlphaFoldDB" id="A0AAD6TT02"/>
<reference evidence="2" key="1">
    <citation type="submission" date="2023-03" db="EMBL/GenBank/DDBJ databases">
        <title>Massive genome expansion in bonnet fungi (Mycena s.s.) driven by repeated elements and novel gene families across ecological guilds.</title>
        <authorList>
            <consortium name="Lawrence Berkeley National Laboratory"/>
            <person name="Harder C.B."/>
            <person name="Miyauchi S."/>
            <person name="Viragh M."/>
            <person name="Kuo A."/>
            <person name="Thoen E."/>
            <person name="Andreopoulos B."/>
            <person name="Lu D."/>
            <person name="Skrede I."/>
            <person name="Drula E."/>
            <person name="Henrissat B."/>
            <person name="Morin E."/>
            <person name="Kohler A."/>
            <person name="Barry K."/>
            <person name="LaButti K."/>
            <person name="Morin E."/>
            <person name="Salamov A."/>
            <person name="Lipzen A."/>
            <person name="Mereny Z."/>
            <person name="Hegedus B."/>
            <person name="Baldrian P."/>
            <person name="Stursova M."/>
            <person name="Weitz H."/>
            <person name="Taylor A."/>
            <person name="Grigoriev I.V."/>
            <person name="Nagy L.G."/>
            <person name="Martin F."/>
            <person name="Kauserud H."/>
        </authorList>
    </citation>
    <scope>NUCLEOTIDE SEQUENCE</scope>
    <source>
        <strain evidence="2">CBHHK173m</strain>
    </source>
</reference>
<feature type="compositionally biased region" description="Basic residues" evidence="1">
    <location>
        <begin position="240"/>
        <end position="258"/>
    </location>
</feature>
<gene>
    <name evidence="2" type="ORF">B0H15DRAFT_954602</name>
</gene>
<dbReference type="Proteomes" id="UP001222325">
    <property type="component" value="Unassembled WGS sequence"/>
</dbReference>
<feature type="region of interest" description="Disordered" evidence="1">
    <location>
        <begin position="94"/>
        <end position="117"/>
    </location>
</feature>
<feature type="compositionally biased region" description="Basic and acidic residues" evidence="1">
    <location>
        <begin position="263"/>
        <end position="284"/>
    </location>
</feature>
<evidence type="ECO:0000313" key="3">
    <source>
        <dbReference type="Proteomes" id="UP001222325"/>
    </source>
</evidence>
<dbReference type="EMBL" id="JARJCN010000066">
    <property type="protein sequence ID" value="KAJ7078472.1"/>
    <property type="molecule type" value="Genomic_DNA"/>
</dbReference>
<organism evidence="2 3">
    <name type="scientific">Mycena belliarum</name>
    <dbReference type="NCBI Taxonomy" id="1033014"/>
    <lineage>
        <taxon>Eukaryota</taxon>
        <taxon>Fungi</taxon>
        <taxon>Dikarya</taxon>
        <taxon>Basidiomycota</taxon>
        <taxon>Agaricomycotina</taxon>
        <taxon>Agaricomycetes</taxon>
        <taxon>Agaricomycetidae</taxon>
        <taxon>Agaricales</taxon>
        <taxon>Marasmiineae</taxon>
        <taxon>Mycenaceae</taxon>
        <taxon>Mycena</taxon>
    </lineage>
</organism>
<sequence>MRARPRKPTRRRSAKPTRLAPAICRACRAVRESARRCPCAAFGGDESVYVDSSPCPSICVVPPPRPSGARPVRAQCSPAYTFPLSIPAQHAALADARPSPYPPRPRSPTRMPSSQLTRPLFCSRSARPYRTSGATLERVRSITSAPYNAPPSAPAATRLYTHPVAFISVSARPHLRAAPSTFSSQVGRPHSFMHVVSPLALTFASPVAPASRFRMHATRHFPLLRPSPALQYLRGTSALSRRRSRSSRRHAVGRRRGSALRCAESDPGDRRGEWRARGRADKRNSPLPCARRAASPQSGLLRQFFGRGAEIWERGVSRRSSRPLCALRAGGATSPSRAESDSNPDDCRIDLRGGAWICGRSSSSRARLCVAAKLGDGRNRFLVEYVAEVVQSRHFG</sequence>
<evidence type="ECO:0000313" key="2">
    <source>
        <dbReference type="EMBL" id="KAJ7078472.1"/>
    </source>
</evidence>
<keyword evidence="3" id="KW-1185">Reference proteome</keyword>
<feature type="region of interest" description="Disordered" evidence="1">
    <location>
        <begin position="237"/>
        <end position="294"/>
    </location>
</feature>
<comment type="caution">
    <text evidence="2">The sequence shown here is derived from an EMBL/GenBank/DDBJ whole genome shotgun (WGS) entry which is preliminary data.</text>
</comment>
<proteinExistence type="predicted"/>